<feature type="transmembrane region" description="Helical" evidence="6">
    <location>
        <begin position="39"/>
        <end position="57"/>
    </location>
</feature>
<feature type="transmembrane region" description="Helical" evidence="6">
    <location>
        <begin position="383"/>
        <end position="402"/>
    </location>
</feature>
<comment type="subcellular location">
    <subcellularLocation>
        <location evidence="1">Cell membrane</location>
        <topology evidence="1">Multi-pass membrane protein</topology>
    </subcellularLocation>
</comment>
<feature type="transmembrane region" description="Helical" evidence="6">
    <location>
        <begin position="172"/>
        <end position="191"/>
    </location>
</feature>
<reference evidence="7 8" key="1">
    <citation type="submission" date="2018-09" db="EMBL/GenBank/DDBJ databases">
        <title>Cohnella cavernae sp. nov., isolated from a karst cave.</title>
        <authorList>
            <person name="Zhu H."/>
        </authorList>
    </citation>
    <scope>NUCLEOTIDE SEQUENCE [LARGE SCALE GENOMIC DNA]</scope>
    <source>
        <strain evidence="7 8">K2E09-144</strain>
    </source>
</reference>
<dbReference type="OrthoDB" id="385011at2"/>
<keyword evidence="5 6" id="KW-0472">Membrane</keyword>
<feature type="transmembrane region" description="Helical" evidence="6">
    <location>
        <begin position="12"/>
        <end position="33"/>
    </location>
</feature>
<dbReference type="PANTHER" id="PTHR30250">
    <property type="entry name" value="PST FAMILY PREDICTED COLANIC ACID TRANSPORTER"/>
    <property type="match status" value="1"/>
</dbReference>
<proteinExistence type="predicted"/>
<protein>
    <recommendedName>
        <fullName evidence="9">Flippase</fullName>
    </recommendedName>
</protein>
<evidence type="ECO:0000256" key="4">
    <source>
        <dbReference type="ARBA" id="ARBA00022989"/>
    </source>
</evidence>
<feature type="transmembrane region" description="Helical" evidence="6">
    <location>
        <begin position="212"/>
        <end position="237"/>
    </location>
</feature>
<evidence type="ECO:0000256" key="5">
    <source>
        <dbReference type="ARBA" id="ARBA00023136"/>
    </source>
</evidence>
<accession>A0A398CUI8</accession>
<dbReference type="RefSeq" id="WP_119148349.1">
    <property type="nucleotide sequence ID" value="NZ_JBHSOV010000042.1"/>
</dbReference>
<feature type="transmembrane region" description="Helical" evidence="6">
    <location>
        <begin position="358"/>
        <end position="377"/>
    </location>
</feature>
<keyword evidence="2" id="KW-1003">Cell membrane</keyword>
<dbReference type="Proteomes" id="UP000266340">
    <property type="component" value="Unassembled WGS sequence"/>
</dbReference>
<keyword evidence="4 6" id="KW-1133">Transmembrane helix</keyword>
<feature type="transmembrane region" description="Helical" evidence="6">
    <location>
        <begin position="292"/>
        <end position="315"/>
    </location>
</feature>
<evidence type="ECO:0000256" key="1">
    <source>
        <dbReference type="ARBA" id="ARBA00004651"/>
    </source>
</evidence>
<evidence type="ECO:0008006" key="9">
    <source>
        <dbReference type="Google" id="ProtNLM"/>
    </source>
</evidence>
<dbReference type="PANTHER" id="PTHR30250:SF11">
    <property type="entry name" value="O-ANTIGEN TRANSPORTER-RELATED"/>
    <property type="match status" value="1"/>
</dbReference>
<evidence type="ECO:0000256" key="3">
    <source>
        <dbReference type="ARBA" id="ARBA00022692"/>
    </source>
</evidence>
<name>A0A398CUI8_9BACL</name>
<feature type="transmembrane region" description="Helical" evidence="6">
    <location>
        <begin position="111"/>
        <end position="136"/>
    </location>
</feature>
<dbReference type="EMBL" id="QXJM01000027">
    <property type="protein sequence ID" value="RIE04308.1"/>
    <property type="molecule type" value="Genomic_DNA"/>
</dbReference>
<feature type="transmembrane region" description="Helical" evidence="6">
    <location>
        <begin position="148"/>
        <end position="166"/>
    </location>
</feature>
<feature type="transmembrane region" description="Helical" evidence="6">
    <location>
        <begin position="249"/>
        <end position="271"/>
    </location>
</feature>
<evidence type="ECO:0000256" key="6">
    <source>
        <dbReference type="SAM" id="Phobius"/>
    </source>
</evidence>
<keyword evidence="8" id="KW-1185">Reference proteome</keyword>
<dbReference type="AlphaFoldDB" id="A0A398CUI8"/>
<feature type="transmembrane region" description="Helical" evidence="6">
    <location>
        <begin position="414"/>
        <end position="447"/>
    </location>
</feature>
<sequence>MKNIIKNFSYSFSANIITLIISLLSIIIIPKIIGVEEYGYWQIYMFYVSYLGFLYFGHADGVYLKYGGKEYKNLDKPLFVSQFWLLIAFEILISAVFIIYSLFFVDNKDRAFILLIVSINIVIILPKALLQFVLLATNRINENARSIMLERILYGVIVIALIVIGVRDYKVLVSVDLFAKIISFMVTIYYCKEIVRGKTASLKMGLLEAFDNVKVGINLMFSNIASRSIIGIVRFGIEKNWDVITFGKISLTLSVSNMLMLFINAVGTVLYPVLRTTAKEKLPIIYTQMRNALIISFLGMVVVYYPASSILSSWLPKYSESLIYMALLFPICLYESKMSMLVITYFNTLRKEKVMLKINLVILALAVITTCISIYLFDSLTLTVLSITILLAIRCVISEVIISKILKINLMSDIILELVMTIAFIVFAWYVGGTGGMACYLLLYLVYAYLKRKDIKELVLFVLSILKRRATL</sequence>
<dbReference type="GO" id="GO:0005886">
    <property type="term" value="C:plasma membrane"/>
    <property type="evidence" value="ECO:0007669"/>
    <property type="project" value="UniProtKB-SubCell"/>
</dbReference>
<gene>
    <name evidence="7" type="ORF">D3H35_06770</name>
</gene>
<organism evidence="7 8">
    <name type="scientific">Cohnella faecalis</name>
    <dbReference type="NCBI Taxonomy" id="2315694"/>
    <lineage>
        <taxon>Bacteria</taxon>
        <taxon>Bacillati</taxon>
        <taxon>Bacillota</taxon>
        <taxon>Bacilli</taxon>
        <taxon>Bacillales</taxon>
        <taxon>Paenibacillaceae</taxon>
        <taxon>Cohnella</taxon>
    </lineage>
</organism>
<feature type="transmembrane region" description="Helical" evidence="6">
    <location>
        <begin position="321"/>
        <end position="346"/>
    </location>
</feature>
<comment type="caution">
    <text evidence="7">The sequence shown here is derived from an EMBL/GenBank/DDBJ whole genome shotgun (WGS) entry which is preliminary data.</text>
</comment>
<evidence type="ECO:0000313" key="8">
    <source>
        <dbReference type="Proteomes" id="UP000266340"/>
    </source>
</evidence>
<dbReference type="InterPro" id="IPR050833">
    <property type="entry name" value="Poly_Biosynth_Transport"/>
</dbReference>
<evidence type="ECO:0000256" key="2">
    <source>
        <dbReference type="ARBA" id="ARBA00022475"/>
    </source>
</evidence>
<evidence type="ECO:0000313" key="7">
    <source>
        <dbReference type="EMBL" id="RIE04308.1"/>
    </source>
</evidence>
<feature type="transmembrane region" description="Helical" evidence="6">
    <location>
        <begin position="78"/>
        <end position="105"/>
    </location>
</feature>
<keyword evidence="3 6" id="KW-0812">Transmembrane</keyword>